<dbReference type="SUPFAM" id="SSF51430">
    <property type="entry name" value="NAD(P)-linked oxidoreductase"/>
    <property type="match status" value="1"/>
</dbReference>
<dbReference type="PIRSF" id="PIRSF000097">
    <property type="entry name" value="AKR"/>
    <property type="match status" value="1"/>
</dbReference>
<accession>A0A1H1HG62</accession>
<keyword evidence="2" id="KW-0521">NADP</keyword>
<dbReference type="STRING" id="35622.SAMN04489764_4404"/>
<evidence type="ECO:0000313" key="8">
    <source>
        <dbReference type="EMBL" id="SDR24445.1"/>
    </source>
</evidence>
<protein>
    <submittedName>
        <fullName evidence="8">Aldo/keto reductase</fullName>
    </submittedName>
</protein>
<evidence type="ECO:0000256" key="3">
    <source>
        <dbReference type="ARBA" id="ARBA00023002"/>
    </source>
</evidence>
<comment type="similarity">
    <text evidence="1">Belongs to the aldo/keto reductase family.</text>
</comment>
<proteinExistence type="inferred from homology"/>
<dbReference type="Proteomes" id="UP000217103">
    <property type="component" value="Unassembled WGS sequence"/>
</dbReference>
<feature type="binding site" evidence="5">
    <location>
        <position position="110"/>
    </location>
    <ligand>
        <name>substrate</name>
    </ligand>
</feature>
<evidence type="ECO:0000256" key="6">
    <source>
        <dbReference type="PIRSR" id="PIRSR000097-3"/>
    </source>
</evidence>
<dbReference type="InterPro" id="IPR020471">
    <property type="entry name" value="AKR"/>
</dbReference>
<sequence length="261" mass="28808">MEEITRSSAVTLPGGVAMPMVGFGTWRLRGTECYEAVRAALDLGYRHIDTATMYRNEEEVGRALRDSGIDRREVFLTTKLPPEAAGRERETIEQSLRALGVDHVDLWLVHWPTGSRLVPTWEEFLKARERGLTAAVGVSNYSLGQIDEVTRATGEAPAVNQIPWSPTRHDPGLLAGHRERGVAVEGYSPLKQTDLEDPTLTGIAGRHGVTVAQVVLRWHLEHGIVIIPKSANRDRIAANFDLFGFALDGDEVERIDALAAR</sequence>
<dbReference type="InterPro" id="IPR018170">
    <property type="entry name" value="Aldo/ket_reductase_CS"/>
</dbReference>
<reference evidence="8 9" key="1">
    <citation type="submission" date="2016-10" db="EMBL/GenBank/DDBJ databases">
        <authorList>
            <person name="de Groot N.N."/>
        </authorList>
    </citation>
    <scope>NUCLEOTIDE SEQUENCE [LARGE SCALE GENOMIC DNA]</scope>
    <source>
        <strain evidence="8 9">DSM 43794</strain>
    </source>
</reference>
<feature type="site" description="Lowers pKa of active site Tyr" evidence="6">
    <location>
        <position position="79"/>
    </location>
</feature>
<dbReference type="GO" id="GO:0016616">
    <property type="term" value="F:oxidoreductase activity, acting on the CH-OH group of donors, NAD or NADP as acceptor"/>
    <property type="evidence" value="ECO:0007669"/>
    <property type="project" value="UniProtKB-ARBA"/>
</dbReference>
<evidence type="ECO:0000313" key="9">
    <source>
        <dbReference type="Proteomes" id="UP000217103"/>
    </source>
</evidence>
<dbReference type="AlphaFoldDB" id="A0A1H1HG62"/>
<dbReference type="PANTHER" id="PTHR43827:SF3">
    <property type="entry name" value="NADP-DEPENDENT OXIDOREDUCTASE DOMAIN-CONTAINING PROTEIN"/>
    <property type="match status" value="1"/>
</dbReference>
<dbReference type="EMBL" id="FNKK01000002">
    <property type="protein sequence ID" value="SDR24445.1"/>
    <property type="molecule type" value="Genomic_DNA"/>
</dbReference>
<dbReference type="InterPro" id="IPR023210">
    <property type="entry name" value="NADP_OxRdtase_dom"/>
</dbReference>
<dbReference type="CDD" id="cd19071">
    <property type="entry name" value="AKR_AKR1-5-like"/>
    <property type="match status" value="1"/>
</dbReference>
<dbReference type="OrthoDB" id="9804790at2"/>
<dbReference type="PROSITE" id="PS00063">
    <property type="entry name" value="ALDOKETO_REDUCTASE_3"/>
    <property type="match status" value="1"/>
</dbReference>
<evidence type="ECO:0000259" key="7">
    <source>
        <dbReference type="Pfam" id="PF00248"/>
    </source>
</evidence>
<feature type="active site" description="Proton donor" evidence="4">
    <location>
        <position position="54"/>
    </location>
</feature>
<dbReference type="PROSITE" id="PS00798">
    <property type="entry name" value="ALDOKETO_REDUCTASE_1"/>
    <property type="match status" value="1"/>
</dbReference>
<dbReference type="FunFam" id="3.20.20.100:FF:000002">
    <property type="entry name" value="2,5-diketo-D-gluconic acid reductase A"/>
    <property type="match status" value="1"/>
</dbReference>
<gene>
    <name evidence="8" type="ORF">SAMN04489764_4404</name>
</gene>
<dbReference type="Gene3D" id="3.20.20.100">
    <property type="entry name" value="NADP-dependent oxidoreductase domain"/>
    <property type="match status" value="1"/>
</dbReference>
<keyword evidence="3" id="KW-0560">Oxidoreductase</keyword>
<evidence type="ECO:0000256" key="4">
    <source>
        <dbReference type="PIRSR" id="PIRSR000097-1"/>
    </source>
</evidence>
<feature type="domain" description="NADP-dependent oxidoreductase" evidence="7">
    <location>
        <begin position="21"/>
        <end position="259"/>
    </location>
</feature>
<keyword evidence="9" id="KW-1185">Reference proteome</keyword>
<dbReference type="InterPro" id="IPR036812">
    <property type="entry name" value="NAD(P)_OxRdtase_dom_sf"/>
</dbReference>
<dbReference type="Pfam" id="PF00248">
    <property type="entry name" value="Aldo_ket_red"/>
    <property type="match status" value="1"/>
</dbReference>
<dbReference type="RefSeq" id="WP_093261535.1">
    <property type="nucleotide sequence ID" value="NZ_FNKK01000002.1"/>
</dbReference>
<evidence type="ECO:0000256" key="2">
    <source>
        <dbReference type="ARBA" id="ARBA00022857"/>
    </source>
</evidence>
<organism evidence="8 9">
    <name type="scientific">Thermostaphylospora chromogena</name>
    <dbReference type="NCBI Taxonomy" id="35622"/>
    <lineage>
        <taxon>Bacteria</taxon>
        <taxon>Bacillati</taxon>
        <taxon>Actinomycetota</taxon>
        <taxon>Actinomycetes</taxon>
        <taxon>Streptosporangiales</taxon>
        <taxon>Thermomonosporaceae</taxon>
        <taxon>Thermostaphylospora</taxon>
    </lineage>
</organism>
<evidence type="ECO:0000256" key="5">
    <source>
        <dbReference type="PIRSR" id="PIRSR000097-2"/>
    </source>
</evidence>
<dbReference type="PRINTS" id="PR00069">
    <property type="entry name" value="ALDKETRDTASE"/>
</dbReference>
<name>A0A1H1HG62_9ACTN</name>
<evidence type="ECO:0000256" key="1">
    <source>
        <dbReference type="ARBA" id="ARBA00007905"/>
    </source>
</evidence>
<dbReference type="PANTHER" id="PTHR43827">
    <property type="entry name" value="2,5-DIKETO-D-GLUCONIC ACID REDUCTASE"/>
    <property type="match status" value="1"/>
</dbReference>